<comment type="caution">
    <text evidence="1">The sequence shown here is derived from an EMBL/GenBank/DDBJ whole genome shotgun (WGS) entry which is preliminary data.</text>
</comment>
<evidence type="ECO:0000313" key="1">
    <source>
        <dbReference type="EMBL" id="MPM33512.1"/>
    </source>
</evidence>
<accession>A0A644YYG5</accession>
<dbReference type="EMBL" id="VSSQ01006683">
    <property type="protein sequence ID" value="MPM33512.1"/>
    <property type="molecule type" value="Genomic_DNA"/>
</dbReference>
<gene>
    <name evidence="1" type="ORF">SDC9_80088</name>
</gene>
<organism evidence="1">
    <name type="scientific">bioreactor metagenome</name>
    <dbReference type="NCBI Taxonomy" id="1076179"/>
    <lineage>
        <taxon>unclassified sequences</taxon>
        <taxon>metagenomes</taxon>
        <taxon>ecological metagenomes</taxon>
    </lineage>
</organism>
<name>A0A644YYG5_9ZZZZ</name>
<sequence length="241" mass="26158">MGLGVGRDKTYNVAVTENFLIAENWMARVDNGAALVVIEGGQPVDALDILCRDDRENALHFFCLGGVNFKNSGVVGLFRLDDGEVQRALRHFLRDVVTVFGKSADLGDGSGARYRRAVVFPVFRVLVSDIGHCGLAPYDFGRIHHGVNQRLVPRAAADVAMFLEPLAHLLSGRATILLQQRVGRHDKCRRAKAALGRAVGDPGLLERMKAGRGSDALNRYHLAVVFNRLDFAGAGADDLAV</sequence>
<protein>
    <submittedName>
        <fullName evidence="1">Uncharacterized protein</fullName>
    </submittedName>
</protein>
<reference evidence="1" key="1">
    <citation type="submission" date="2019-08" db="EMBL/GenBank/DDBJ databases">
        <authorList>
            <person name="Kucharzyk K."/>
            <person name="Murdoch R.W."/>
            <person name="Higgins S."/>
            <person name="Loffler F."/>
        </authorList>
    </citation>
    <scope>NUCLEOTIDE SEQUENCE</scope>
</reference>
<proteinExistence type="predicted"/>
<dbReference type="AlphaFoldDB" id="A0A644YYG5"/>